<dbReference type="InterPro" id="IPR029063">
    <property type="entry name" value="SAM-dependent_MTases_sf"/>
</dbReference>
<organism evidence="1 2">
    <name type="scientific">Halobacteriovorax marinus</name>
    <dbReference type="NCBI Taxonomy" id="97084"/>
    <lineage>
        <taxon>Bacteria</taxon>
        <taxon>Pseudomonadati</taxon>
        <taxon>Bdellovibrionota</taxon>
        <taxon>Bacteriovoracia</taxon>
        <taxon>Bacteriovoracales</taxon>
        <taxon>Halobacteriovoraceae</taxon>
        <taxon>Halobacteriovorax</taxon>
    </lineage>
</organism>
<dbReference type="Proteomes" id="UP000196531">
    <property type="component" value="Unassembled WGS sequence"/>
</dbReference>
<dbReference type="Gene3D" id="3.40.50.150">
    <property type="entry name" value="Vaccinia Virus protein VP39"/>
    <property type="match status" value="1"/>
</dbReference>
<dbReference type="EMBL" id="MAAO01000002">
    <property type="protein sequence ID" value="OUR99880.1"/>
    <property type="molecule type" value="Genomic_DNA"/>
</dbReference>
<proteinExistence type="predicted"/>
<gene>
    <name evidence="1" type="ORF">A9Q84_02295</name>
</gene>
<evidence type="ECO:0000313" key="1">
    <source>
        <dbReference type="EMBL" id="OUR99880.1"/>
    </source>
</evidence>
<reference evidence="2" key="1">
    <citation type="journal article" date="2017" name="Proc. Natl. Acad. Sci. U.S.A.">
        <title>Simulation of Deepwater Horizon oil plume reveals substrate specialization within a complex community of hydrocarbon-degraders.</title>
        <authorList>
            <person name="Hu P."/>
            <person name="Dubinsky E.A."/>
            <person name="Probst A.J."/>
            <person name="Wang J."/>
            <person name="Sieber C.M.K."/>
            <person name="Tom L.M."/>
            <person name="Gardinali P."/>
            <person name="Banfield J.F."/>
            <person name="Atlas R.M."/>
            <person name="Andersen G.L."/>
        </authorList>
    </citation>
    <scope>NUCLEOTIDE SEQUENCE [LARGE SCALE GENOMIC DNA]</scope>
</reference>
<protein>
    <submittedName>
        <fullName evidence="1">Uncharacterized protein</fullName>
    </submittedName>
</protein>
<dbReference type="CDD" id="cd02440">
    <property type="entry name" value="AdoMet_MTases"/>
    <property type="match status" value="1"/>
</dbReference>
<comment type="caution">
    <text evidence="1">The sequence shown here is derived from an EMBL/GenBank/DDBJ whole genome shotgun (WGS) entry which is preliminary data.</text>
</comment>
<dbReference type="SUPFAM" id="SSF53335">
    <property type="entry name" value="S-adenosyl-L-methionine-dependent methyltransferases"/>
    <property type="match status" value="1"/>
</dbReference>
<sequence length="336" mass="39514">MKKIKFSQVLSQEKTPKVFNDLCDQFFNFNYQQTEKSIPKNNQSIETYEGERLDEQALNTSWFDYYQMINFLERENLTMLDLGASYAKGSLLSSLLGKNNIYSIEIVKERIDHAKEMAQKLKLNKNLFICDDATQFNMAPFDIVFLYQPVGKLLNTLLNRISETESLMKVWLVESHGDLINRVTFDNRFTDKVILFQLSSKRHDMNFYQFKNENQKKRQELTFEDKFYQAEFVEVQSTNPILGVFNWLTTSKKSYIDYLEETPTINLNGRRFKLNCAHDKIVNFSPKLTVFQKKYINKDIILYKEKEQKILKVISAPEEGLELSSNGFISKECLLD</sequence>
<name>A0A1Y5FCX6_9BACT</name>
<evidence type="ECO:0000313" key="2">
    <source>
        <dbReference type="Proteomes" id="UP000196531"/>
    </source>
</evidence>
<accession>A0A1Y5FCX6</accession>
<dbReference type="AlphaFoldDB" id="A0A1Y5FCX6"/>